<gene>
    <name evidence="5" type="ORF">PG991_005576</name>
</gene>
<protein>
    <submittedName>
        <fullName evidence="5">Uncharacterized protein</fullName>
    </submittedName>
</protein>
<dbReference type="Proteomes" id="UP001396898">
    <property type="component" value="Unassembled WGS sequence"/>
</dbReference>
<dbReference type="PRINTS" id="PR00080">
    <property type="entry name" value="SDRFAMILY"/>
</dbReference>
<evidence type="ECO:0000313" key="6">
    <source>
        <dbReference type="Proteomes" id="UP001396898"/>
    </source>
</evidence>
<comment type="similarity">
    <text evidence="1">Belongs to the short-chain dehydrogenases/reductases (SDR) family.</text>
</comment>
<evidence type="ECO:0000256" key="4">
    <source>
        <dbReference type="ARBA" id="ARBA00023098"/>
    </source>
</evidence>
<organism evidence="5 6">
    <name type="scientific">Apiospora marii</name>
    <dbReference type="NCBI Taxonomy" id="335849"/>
    <lineage>
        <taxon>Eukaryota</taxon>
        <taxon>Fungi</taxon>
        <taxon>Dikarya</taxon>
        <taxon>Ascomycota</taxon>
        <taxon>Pezizomycotina</taxon>
        <taxon>Sordariomycetes</taxon>
        <taxon>Xylariomycetidae</taxon>
        <taxon>Amphisphaeriales</taxon>
        <taxon>Apiosporaceae</taxon>
        <taxon>Apiospora</taxon>
    </lineage>
</organism>
<evidence type="ECO:0000256" key="2">
    <source>
        <dbReference type="ARBA" id="ARBA00023002"/>
    </source>
</evidence>
<keyword evidence="4" id="KW-0443">Lipid metabolism</keyword>
<comment type="caution">
    <text evidence="5">The sequence shown here is derived from an EMBL/GenBank/DDBJ whole genome shotgun (WGS) entry which is preliminary data.</text>
</comment>
<evidence type="ECO:0000256" key="1">
    <source>
        <dbReference type="ARBA" id="ARBA00006484"/>
    </source>
</evidence>
<dbReference type="SUPFAM" id="SSF51735">
    <property type="entry name" value="NAD(P)-binding Rossmann-fold domains"/>
    <property type="match status" value="1"/>
</dbReference>
<accession>A0ABR1S9L3</accession>
<dbReference type="PANTHER" id="PTHR43180:SF28">
    <property type="entry name" value="NAD(P)-BINDING ROSSMANN-FOLD SUPERFAMILY PROTEIN"/>
    <property type="match status" value="1"/>
</dbReference>
<reference evidence="5 6" key="1">
    <citation type="submission" date="2023-01" db="EMBL/GenBank/DDBJ databases">
        <title>Analysis of 21 Apiospora genomes using comparative genomics revels a genus with tremendous synthesis potential of carbohydrate active enzymes and secondary metabolites.</title>
        <authorList>
            <person name="Sorensen T."/>
        </authorList>
    </citation>
    <scope>NUCLEOTIDE SEQUENCE [LARGE SCALE GENOMIC DNA]</scope>
    <source>
        <strain evidence="5 6">CBS 20057</strain>
    </source>
</reference>
<name>A0ABR1S9L3_9PEZI</name>
<dbReference type="PRINTS" id="PR00081">
    <property type="entry name" value="GDHRDH"/>
</dbReference>
<dbReference type="PANTHER" id="PTHR43180">
    <property type="entry name" value="3-OXOACYL-(ACYL-CARRIER-PROTEIN) REDUCTASE (AFU_ORTHOLOGUE AFUA_6G11210)"/>
    <property type="match status" value="1"/>
</dbReference>
<keyword evidence="3" id="KW-0520">NAD</keyword>
<proteinExistence type="inferred from homology"/>
<evidence type="ECO:0000313" key="5">
    <source>
        <dbReference type="EMBL" id="KAK8028520.1"/>
    </source>
</evidence>
<dbReference type="CDD" id="cd05233">
    <property type="entry name" value="SDR_c"/>
    <property type="match status" value="1"/>
</dbReference>
<dbReference type="Pfam" id="PF13561">
    <property type="entry name" value="adh_short_C2"/>
    <property type="match status" value="1"/>
</dbReference>
<dbReference type="InterPro" id="IPR002347">
    <property type="entry name" value="SDR_fam"/>
</dbReference>
<evidence type="ECO:0000256" key="3">
    <source>
        <dbReference type="ARBA" id="ARBA00023027"/>
    </source>
</evidence>
<keyword evidence="2" id="KW-0560">Oxidoreductase</keyword>
<keyword evidence="6" id="KW-1185">Reference proteome</keyword>
<dbReference type="Gene3D" id="3.40.50.720">
    <property type="entry name" value="NAD(P)-binding Rossmann-like Domain"/>
    <property type="match status" value="1"/>
</dbReference>
<dbReference type="EMBL" id="JAQQWI010000007">
    <property type="protein sequence ID" value="KAK8028520.1"/>
    <property type="molecule type" value="Genomic_DNA"/>
</dbReference>
<sequence length="278" mass="29596">MAQFQDPGFVVIAGAAGGIGQEVGFTFAEAGAKGVLFADIKLDGASRAADHSKSLATAPEYEALSMELDMTDTKSVQATVDYAIRKFGRVDCCVNASGKVDTEAYNSIDQVTEDDYDRVLRVNAKGTFLLTKAIVAAMKLQDIRHVSLGRHGSRDVGRGSIVNVSSGQSIAAAPHRTPYVTSKHAILGLTRASAMDCKPFGIRVNQVSPAWVRTPMYDENCRREPLTPEVVRKFTTGQGPMEAHEVASACLYLCSTSAVSVNGANLVMDHGITVGPVI</sequence>
<dbReference type="InterPro" id="IPR036291">
    <property type="entry name" value="NAD(P)-bd_dom_sf"/>
</dbReference>